<dbReference type="EMBL" id="BONF01000009">
    <property type="protein sequence ID" value="GIF80179.1"/>
    <property type="molecule type" value="Genomic_DNA"/>
</dbReference>
<reference evidence="2 3" key="1">
    <citation type="submission" date="2021-01" db="EMBL/GenBank/DDBJ databases">
        <title>Whole genome shotgun sequence of Catellatospora bangladeshensis NBRC 107357.</title>
        <authorList>
            <person name="Komaki H."/>
            <person name="Tamura T."/>
        </authorList>
    </citation>
    <scope>NUCLEOTIDE SEQUENCE [LARGE SCALE GENOMIC DNA]</scope>
    <source>
        <strain evidence="2 3">NBRC 107357</strain>
    </source>
</reference>
<protein>
    <submittedName>
        <fullName evidence="2">Uncharacterized protein</fullName>
    </submittedName>
</protein>
<evidence type="ECO:0000313" key="2">
    <source>
        <dbReference type="EMBL" id="GIF80179.1"/>
    </source>
</evidence>
<feature type="compositionally biased region" description="Basic and acidic residues" evidence="1">
    <location>
        <begin position="90"/>
        <end position="100"/>
    </location>
</feature>
<evidence type="ECO:0000313" key="3">
    <source>
        <dbReference type="Proteomes" id="UP000601223"/>
    </source>
</evidence>
<accession>A0A8J3JLL4</accession>
<feature type="region of interest" description="Disordered" evidence="1">
    <location>
        <begin position="72"/>
        <end position="100"/>
    </location>
</feature>
<name>A0A8J3JLL4_9ACTN</name>
<gene>
    <name evidence="2" type="ORF">Cba03nite_15280</name>
</gene>
<evidence type="ECO:0000256" key="1">
    <source>
        <dbReference type="SAM" id="MobiDB-lite"/>
    </source>
</evidence>
<keyword evidence="3" id="KW-1185">Reference proteome</keyword>
<dbReference type="AlphaFoldDB" id="A0A8J3JLL4"/>
<sequence>MLFTYAADERCTGSFDTSARHTLSAGNTPHAAAGEAEAAALGLGLATADGPGVAEPGTNTGVAGAASGVALPQAASPNTAVSAASRRGTAARERESTRRI</sequence>
<dbReference type="Proteomes" id="UP000601223">
    <property type="component" value="Unassembled WGS sequence"/>
</dbReference>
<proteinExistence type="predicted"/>
<comment type="caution">
    <text evidence="2">The sequence shown here is derived from an EMBL/GenBank/DDBJ whole genome shotgun (WGS) entry which is preliminary data.</text>
</comment>
<organism evidence="2 3">
    <name type="scientific">Catellatospora bangladeshensis</name>
    <dbReference type="NCBI Taxonomy" id="310355"/>
    <lineage>
        <taxon>Bacteria</taxon>
        <taxon>Bacillati</taxon>
        <taxon>Actinomycetota</taxon>
        <taxon>Actinomycetes</taxon>
        <taxon>Micromonosporales</taxon>
        <taxon>Micromonosporaceae</taxon>
        <taxon>Catellatospora</taxon>
    </lineage>
</organism>